<comment type="pathway">
    <text evidence="1">Cell wall biogenesis; cell wall polysaccharide biosynthesis.</text>
</comment>
<evidence type="ECO:0000256" key="3">
    <source>
        <dbReference type="ARBA" id="ARBA00022676"/>
    </source>
</evidence>
<dbReference type="PANTHER" id="PTHR43179:SF12">
    <property type="entry name" value="GALACTOFURANOSYLTRANSFERASE GLFT2"/>
    <property type="match status" value="1"/>
</dbReference>
<evidence type="ECO:0000256" key="5">
    <source>
        <dbReference type="SAM" id="MobiDB-lite"/>
    </source>
</evidence>
<dbReference type="SUPFAM" id="SSF53448">
    <property type="entry name" value="Nucleotide-diphospho-sugar transferases"/>
    <property type="match status" value="1"/>
</dbReference>
<comment type="caution">
    <text evidence="7">The sequence shown here is derived from an EMBL/GenBank/DDBJ whole genome shotgun (WGS) entry which is preliminary data.</text>
</comment>
<evidence type="ECO:0000256" key="2">
    <source>
        <dbReference type="ARBA" id="ARBA00006739"/>
    </source>
</evidence>
<organism evidence="7 8">
    <name type="scientific">Nocardioides agariphilus</name>
    <dbReference type="NCBI Taxonomy" id="433664"/>
    <lineage>
        <taxon>Bacteria</taxon>
        <taxon>Bacillati</taxon>
        <taxon>Actinomycetota</taxon>
        <taxon>Actinomycetes</taxon>
        <taxon>Propionibacteriales</taxon>
        <taxon>Nocardioidaceae</taxon>
        <taxon>Nocardioides</taxon>
    </lineage>
</organism>
<sequence>MDNAPEVATKVAIVVVSYNALDYAKKMLASVRRTRGVDYEIVVVDNNSSRATKLWWTAQRFRGRINRLALLDRNTFFAEGCNIGVAMAPRDATHVLLLNTDCEVLDPDWLTRMLAAHEEGATGLRYITGGAWSRADGFCFLVDRHVWGAGLDETYQWWWSVTGLEARLLREGYRVAAVRDYEDVLVHHGGKSGKAYTSARSGDASKETVASWFEGRPVTVVERLPSVGEEPSGRENKDGARHGAFNRAERALRRNTPESVAKAVAIGRRPASLPTADLIRLAGRFIVTGHPDVARDLVEAAERRDPAELEGGKRRRLDHLRAWTHPVAWPEPPADAIQVGVFHYRQPDRPRGSKNIGDYVQTLALLGNLARFSDVEFSGVDGLGELASDLQARVRPELRIRTEPRRVHLVPVSRDFSQGDPVDDGTWLPAFGWHLHTSFGLRYGLPYNAALRPLFFSFHLHALDALDEPTLAYLRDNGPVGCRDWATVDVLLSAGVDAFFTGCVTTTVDAVFPALDSLDRSDARAVGVVDLEDPEGLPPGRPVERFENAQAVNRDLELVTGIRAAVELLETYQRRLERVVTSRLHAYLPATSLGLPVDFRPNVPGDARFTGLIGLTPDSPDFTAMRDGLRELLSDVFGRILAGASPEEVHDAWVKRAAPFVEAARARQQAPHPPYPPVRASAAVATSVSVGDVHVLVDPDNPLALPDLLRDVRRVVLLAGDDDRGAEDAAELADVDLDGRAVGAHLSDEPAALVWRRAADRLTPDAAGELRRVLNARHPFATRALAAGPIVLDLERMRADPSRAEAIALAAYFGLDGRESLLAYAGPEVTSLDG</sequence>
<comment type="similarity">
    <text evidence="2">Belongs to the glycosyltransferase 2 family.</text>
</comment>
<proteinExistence type="inferred from homology"/>
<dbReference type="AlphaFoldDB" id="A0A930VNI9"/>
<evidence type="ECO:0000313" key="8">
    <source>
        <dbReference type="Proteomes" id="UP000660668"/>
    </source>
</evidence>
<feature type="compositionally biased region" description="Basic and acidic residues" evidence="5">
    <location>
        <begin position="231"/>
        <end position="246"/>
    </location>
</feature>
<protein>
    <submittedName>
        <fullName evidence="7">Glycosyltransferase</fullName>
    </submittedName>
</protein>
<keyword evidence="4" id="KW-0808">Transferase</keyword>
<keyword evidence="8" id="KW-1185">Reference proteome</keyword>
<evidence type="ECO:0000259" key="6">
    <source>
        <dbReference type="Pfam" id="PF00535"/>
    </source>
</evidence>
<evidence type="ECO:0000313" key="7">
    <source>
        <dbReference type="EMBL" id="MBF4768005.1"/>
    </source>
</evidence>
<dbReference type="InterPro" id="IPR029044">
    <property type="entry name" value="Nucleotide-diphossugar_trans"/>
</dbReference>
<dbReference type="EMBL" id="JADKPO010000010">
    <property type="protein sequence ID" value="MBF4768005.1"/>
    <property type="molecule type" value="Genomic_DNA"/>
</dbReference>
<dbReference type="PANTHER" id="PTHR43179">
    <property type="entry name" value="RHAMNOSYLTRANSFERASE WBBL"/>
    <property type="match status" value="1"/>
</dbReference>
<gene>
    <name evidence="7" type="ORF">ISU10_09520</name>
</gene>
<dbReference type="GO" id="GO:0016757">
    <property type="term" value="F:glycosyltransferase activity"/>
    <property type="evidence" value="ECO:0007669"/>
    <property type="project" value="UniProtKB-KW"/>
</dbReference>
<dbReference type="Gene3D" id="3.90.550.10">
    <property type="entry name" value="Spore Coat Polysaccharide Biosynthesis Protein SpsA, Chain A"/>
    <property type="match status" value="1"/>
</dbReference>
<feature type="domain" description="Glycosyltransferase 2-like" evidence="6">
    <location>
        <begin position="13"/>
        <end position="121"/>
    </location>
</feature>
<reference evidence="7" key="1">
    <citation type="submission" date="2020-11" db="EMBL/GenBank/DDBJ databases">
        <title>Nocardioides cynanchi sp. nov., isolated from soil of rhizosphere of Cynanchum wilfordii.</title>
        <authorList>
            <person name="Lee J.-S."/>
            <person name="Suh M.K."/>
            <person name="Kim J.-S."/>
        </authorList>
    </citation>
    <scope>NUCLEOTIDE SEQUENCE</scope>
    <source>
        <strain evidence="7">KCTC 19276</strain>
    </source>
</reference>
<dbReference type="Proteomes" id="UP000660668">
    <property type="component" value="Unassembled WGS sequence"/>
</dbReference>
<dbReference type="Pfam" id="PF00535">
    <property type="entry name" value="Glycos_transf_2"/>
    <property type="match status" value="1"/>
</dbReference>
<accession>A0A930VNI9</accession>
<dbReference type="RefSeq" id="WP_194696144.1">
    <property type="nucleotide sequence ID" value="NZ_JADKPO010000010.1"/>
</dbReference>
<dbReference type="InterPro" id="IPR001173">
    <property type="entry name" value="Glyco_trans_2-like"/>
</dbReference>
<name>A0A930VNI9_9ACTN</name>
<evidence type="ECO:0000256" key="4">
    <source>
        <dbReference type="ARBA" id="ARBA00022679"/>
    </source>
</evidence>
<evidence type="ECO:0000256" key="1">
    <source>
        <dbReference type="ARBA" id="ARBA00004776"/>
    </source>
</evidence>
<feature type="region of interest" description="Disordered" evidence="5">
    <location>
        <begin position="227"/>
        <end position="246"/>
    </location>
</feature>
<keyword evidence="3" id="KW-0328">Glycosyltransferase</keyword>